<reference evidence="1 2" key="1">
    <citation type="journal article" date="2016" name="Mol. Biol. Evol.">
        <title>Comparative Genomics of Early-Diverging Mushroom-Forming Fungi Provides Insights into the Origins of Lignocellulose Decay Capabilities.</title>
        <authorList>
            <person name="Nagy L.G."/>
            <person name="Riley R."/>
            <person name="Tritt A."/>
            <person name="Adam C."/>
            <person name="Daum C."/>
            <person name="Floudas D."/>
            <person name="Sun H."/>
            <person name="Yadav J.S."/>
            <person name="Pangilinan J."/>
            <person name="Larsson K.H."/>
            <person name="Matsuura K."/>
            <person name="Barry K."/>
            <person name="Labutti K."/>
            <person name="Kuo R."/>
            <person name="Ohm R.A."/>
            <person name="Bhattacharya S.S."/>
            <person name="Shirouzu T."/>
            <person name="Yoshinaga Y."/>
            <person name="Martin F.M."/>
            <person name="Grigoriev I.V."/>
            <person name="Hibbett D.S."/>
        </authorList>
    </citation>
    <scope>NUCLEOTIDE SEQUENCE [LARGE SCALE GENOMIC DNA]</scope>
    <source>
        <strain evidence="1 2">TUFC12733</strain>
    </source>
</reference>
<dbReference type="STRING" id="1330018.A0A167KVP4"/>
<name>A0A167KVP4_CALVF</name>
<sequence length="81" mass="9346">MVKFSAGLLRSNLYQVVKPPGAQANERRYSLVYFSRPKETVPRRLNGRLIDLLVGRARGWPHRQGAVWLTRSPRTGRRRSS</sequence>
<dbReference type="EMBL" id="KV417291">
    <property type="protein sequence ID" value="KZO95062.1"/>
    <property type="molecule type" value="Genomic_DNA"/>
</dbReference>
<dbReference type="AlphaFoldDB" id="A0A167KVP4"/>
<accession>A0A167KVP4</accession>
<evidence type="ECO:0000313" key="2">
    <source>
        <dbReference type="Proteomes" id="UP000076738"/>
    </source>
</evidence>
<keyword evidence="2" id="KW-1185">Reference proteome</keyword>
<dbReference type="InterPro" id="IPR027443">
    <property type="entry name" value="IPNS-like_sf"/>
</dbReference>
<organism evidence="1 2">
    <name type="scientific">Calocera viscosa (strain TUFC12733)</name>
    <dbReference type="NCBI Taxonomy" id="1330018"/>
    <lineage>
        <taxon>Eukaryota</taxon>
        <taxon>Fungi</taxon>
        <taxon>Dikarya</taxon>
        <taxon>Basidiomycota</taxon>
        <taxon>Agaricomycotina</taxon>
        <taxon>Dacrymycetes</taxon>
        <taxon>Dacrymycetales</taxon>
        <taxon>Dacrymycetaceae</taxon>
        <taxon>Calocera</taxon>
    </lineage>
</organism>
<dbReference type="OrthoDB" id="406156at2759"/>
<protein>
    <submittedName>
        <fullName evidence="1">Uncharacterized protein</fullName>
    </submittedName>
</protein>
<gene>
    <name evidence="1" type="ORF">CALVIDRAFT_188531</name>
</gene>
<evidence type="ECO:0000313" key="1">
    <source>
        <dbReference type="EMBL" id="KZO95062.1"/>
    </source>
</evidence>
<dbReference type="Proteomes" id="UP000076738">
    <property type="component" value="Unassembled WGS sequence"/>
</dbReference>
<dbReference type="Gene3D" id="2.60.120.330">
    <property type="entry name" value="B-lactam Antibiotic, Isopenicillin N Synthase, Chain"/>
    <property type="match status" value="1"/>
</dbReference>
<proteinExistence type="predicted"/>